<gene>
    <name evidence="3" type="ORF">SAMN05216197_102288</name>
</gene>
<sequence>MDGELSMTGETSLSALLRSMNPELNDGDYVFCTVTDSRRIEGIEVIGSFREREGLTVILERSQAQQLGLDCDYVMAWITLTVHSSLAAVGLTAAFASALGQAGISCNVVAGFYHDHLFVGKDDAQEAMTTLRALAASA</sequence>
<dbReference type="InterPro" id="IPR045865">
    <property type="entry name" value="ACT-like_dom_sf"/>
</dbReference>
<name>A0A1H9ZL95_9PSED</name>
<dbReference type="Pfam" id="PF13840">
    <property type="entry name" value="ACT_7"/>
    <property type="match status" value="1"/>
</dbReference>
<evidence type="ECO:0000259" key="2">
    <source>
        <dbReference type="Pfam" id="PF13840"/>
    </source>
</evidence>
<dbReference type="Pfam" id="PF10000">
    <property type="entry name" value="ACT_3"/>
    <property type="match status" value="1"/>
</dbReference>
<proteinExistence type="predicted"/>
<organism evidence="3 4">
    <name type="scientific">Pseudomonas graminis</name>
    <dbReference type="NCBI Taxonomy" id="158627"/>
    <lineage>
        <taxon>Bacteria</taxon>
        <taxon>Pseudomonadati</taxon>
        <taxon>Pseudomonadota</taxon>
        <taxon>Gammaproteobacteria</taxon>
        <taxon>Pseudomonadales</taxon>
        <taxon>Pseudomonadaceae</taxon>
        <taxon>Pseudomonas</taxon>
    </lineage>
</organism>
<reference evidence="3 4" key="1">
    <citation type="submission" date="2016-10" db="EMBL/GenBank/DDBJ databases">
        <authorList>
            <person name="de Groot N.N."/>
        </authorList>
    </citation>
    <scope>NUCLEOTIDE SEQUENCE [LARGE SCALE GENOMIC DNA]</scope>
    <source>
        <strain evidence="3 4">DSM 11363</strain>
    </source>
</reference>
<dbReference type="Proteomes" id="UP000182332">
    <property type="component" value="Unassembled WGS sequence"/>
</dbReference>
<evidence type="ECO:0000259" key="1">
    <source>
        <dbReference type="Pfam" id="PF10000"/>
    </source>
</evidence>
<dbReference type="AlphaFoldDB" id="A0A1H9ZL95"/>
<dbReference type="Gene3D" id="3.30.2130.10">
    <property type="entry name" value="VC0802-like"/>
    <property type="match status" value="1"/>
</dbReference>
<dbReference type="PANTHER" id="PTHR39199:SF1">
    <property type="entry name" value="BLR5128 PROTEIN"/>
    <property type="match status" value="1"/>
</dbReference>
<dbReference type="InterPro" id="IPR018717">
    <property type="entry name" value="DUF2241"/>
</dbReference>
<dbReference type="PANTHER" id="PTHR39199">
    <property type="entry name" value="BLR5128 PROTEIN"/>
    <property type="match status" value="1"/>
</dbReference>
<feature type="domain" description="DUF2241" evidence="1">
    <location>
        <begin position="8"/>
        <end position="75"/>
    </location>
</feature>
<feature type="domain" description="CASTOR ACT" evidence="2">
    <location>
        <begin position="77"/>
        <end position="132"/>
    </location>
</feature>
<dbReference type="InterPro" id="IPR027795">
    <property type="entry name" value="CASTOR_ACT_dom"/>
</dbReference>
<evidence type="ECO:0000313" key="4">
    <source>
        <dbReference type="Proteomes" id="UP000182332"/>
    </source>
</evidence>
<protein>
    <submittedName>
        <fullName evidence="3">Uncharacterized protein</fullName>
    </submittedName>
</protein>
<dbReference type="EMBL" id="FOHW01000002">
    <property type="protein sequence ID" value="SES81912.1"/>
    <property type="molecule type" value="Genomic_DNA"/>
</dbReference>
<accession>A0A1H9ZL95</accession>
<evidence type="ECO:0000313" key="3">
    <source>
        <dbReference type="EMBL" id="SES81912.1"/>
    </source>
</evidence>
<dbReference type="SUPFAM" id="SSF55021">
    <property type="entry name" value="ACT-like"/>
    <property type="match status" value="2"/>
</dbReference>